<protein>
    <submittedName>
        <fullName evidence="2">Uncharacterized protein</fullName>
    </submittedName>
</protein>
<keyword evidence="1" id="KW-0812">Transmembrane</keyword>
<organism evidence="2">
    <name type="scientific">uncultured Dysgonomonas sp</name>
    <dbReference type="NCBI Taxonomy" id="206096"/>
    <lineage>
        <taxon>Bacteria</taxon>
        <taxon>Pseudomonadati</taxon>
        <taxon>Bacteroidota</taxon>
        <taxon>Bacteroidia</taxon>
        <taxon>Bacteroidales</taxon>
        <taxon>Dysgonomonadaceae</taxon>
        <taxon>Dysgonomonas</taxon>
        <taxon>environmental samples</taxon>
    </lineage>
</organism>
<evidence type="ECO:0000256" key="1">
    <source>
        <dbReference type="SAM" id="Phobius"/>
    </source>
</evidence>
<dbReference type="RefSeq" id="WP_296939311.1">
    <property type="nucleotide sequence ID" value="NZ_LT599032.1"/>
</dbReference>
<proteinExistence type="predicted"/>
<feature type="transmembrane region" description="Helical" evidence="1">
    <location>
        <begin position="40"/>
        <end position="59"/>
    </location>
</feature>
<sequence>MVIKGLILLVVTLLSGLFMIVAIFWAIVKWSNKKSRDTGCLLAILFFILAIFCGIYLVYKGVNTVIEKVPEIKEQAVESIADAYTMYYGDSPYMNSLKAMQPTDSIIPETYFTYAGFRDSYRIPLIYPYSINAIDDMEYGSLDDESGIKNIVKEKNKAKNILSNLTFFAFDKNMLLAKTVSHSKTEIKYVIFHFATKQAEVFDNEVDMRKKAEETGFDMTKSMERMSTYYYDLF</sequence>
<accession>A0A212J7K3</accession>
<name>A0A212J7K3_9BACT</name>
<feature type="transmembrane region" description="Helical" evidence="1">
    <location>
        <begin position="6"/>
        <end position="28"/>
    </location>
</feature>
<reference evidence="2" key="1">
    <citation type="submission" date="2016-04" db="EMBL/GenBank/DDBJ databases">
        <authorList>
            <person name="Evans L.H."/>
            <person name="Alamgir A."/>
            <person name="Owens N."/>
            <person name="Weber N.D."/>
            <person name="Virtaneva K."/>
            <person name="Barbian K."/>
            <person name="Babar A."/>
            <person name="Rosenke K."/>
        </authorList>
    </citation>
    <scope>NUCLEOTIDE SEQUENCE</scope>
    <source>
        <strain evidence="2">86-1</strain>
    </source>
</reference>
<gene>
    <name evidence="2" type="ORF">KL86DYS1_11386</name>
</gene>
<keyword evidence="1" id="KW-0472">Membrane</keyword>
<keyword evidence="1" id="KW-1133">Transmembrane helix</keyword>
<evidence type="ECO:0000313" key="2">
    <source>
        <dbReference type="EMBL" id="SBV95421.1"/>
    </source>
</evidence>
<dbReference type="AlphaFoldDB" id="A0A212J7K3"/>
<dbReference type="EMBL" id="FLUM01000001">
    <property type="protein sequence ID" value="SBV95421.1"/>
    <property type="molecule type" value="Genomic_DNA"/>
</dbReference>